<keyword evidence="2" id="KW-1185">Reference proteome</keyword>
<dbReference type="InterPro" id="IPR023393">
    <property type="entry name" value="START-like_dom_sf"/>
</dbReference>
<accession>A0AAX6N052</accession>
<gene>
    <name evidence="1" type="ORF">Daesc_000591</name>
</gene>
<dbReference type="Proteomes" id="UP001369815">
    <property type="component" value="Unassembled WGS sequence"/>
</dbReference>
<name>A0AAX6N052_9PEZI</name>
<evidence type="ECO:0000313" key="2">
    <source>
        <dbReference type="Proteomes" id="UP001369815"/>
    </source>
</evidence>
<dbReference type="Gene3D" id="3.30.530.20">
    <property type="match status" value="1"/>
</dbReference>
<reference evidence="1 2" key="1">
    <citation type="journal article" date="2024" name="Front Chem Biol">
        <title>Unveiling the potential of Daldinia eschscholtzii MFLUCC 19-0629 through bioactivity and bioinformatics studies for enhanced sustainable agriculture production.</title>
        <authorList>
            <person name="Brooks S."/>
            <person name="Weaver J.A."/>
            <person name="Klomchit A."/>
            <person name="Alharthi S.A."/>
            <person name="Onlamun T."/>
            <person name="Nurani R."/>
            <person name="Vong T.K."/>
            <person name="Alberti F."/>
            <person name="Greco C."/>
        </authorList>
    </citation>
    <scope>NUCLEOTIDE SEQUENCE [LARGE SCALE GENOMIC DNA]</scope>
    <source>
        <strain evidence="1">MFLUCC 19-0629</strain>
    </source>
</reference>
<dbReference type="AlphaFoldDB" id="A0AAX6N052"/>
<protein>
    <submittedName>
        <fullName evidence="1">Uncharacterized protein</fullName>
    </submittedName>
</protein>
<organism evidence="1 2">
    <name type="scientific">Daldinia eschscholtzii</name>
    <dbReference type="NCBI Taxonomy" id="292717"/>
    <lineage>
        <taxon>Eukaryota</taxon>
        <taxon>Fungi</taxon>
        <taxon>Dikarya</taxon>
        <taxon>Ascomycota</taxon>
        <taxon>Pezizomycotina</taxon>
        <taxon>Sordariomycetes</taxon>
        <taxon>Xylariomycetidae</taxon>
        <taxon>Xylariales</taxon>
        <taxon>Hypoxylaceae</taxon>
        <taxon>Daldinia</taxon>
    </lineage>
</organism>
<comment type="caution">
    <text evidence="1">The sequence shown here is derived from an EMBL/GenBank/DDBJ whole genome shotgun (WGS) entry which is preliminary data.</text>
</comment>
<proteinExistence type="predicted"/>
<dbReference type="EMBL" id="JBANMG010000001">
    <property type="protein sequence ID" value="KAK6957802.1"/>
    <property type="molecule type" value="Genomic_DNA"/>
</dbReference>
<evidence type="ECO:0000313" key="1">
    <source>
        <dbReference type="EMBL" id="KAK6957802.1"/>
    </source>
</evidence>
<sequence length="204" mass="22069">MPLSAAPLATSASLVSRQVDYGSLHCPEGPLSTLVTPTYGTREAIFTICSELVINTGPLTAYNAILDFKSYPRWNSFIIDVALPDNVTSTPDDIYVGMAMKFTSNGLIGGLNTTSTEVISLFDPSGSQGYLINAWHYDDGIGGVGSRAEHPNIFVDLGNGSTRYLSYETYYAGLTTGTIALLKLQLQHQWDIQANDLKAYVESL</sequence>
<dbReference type="SUPFAM" id="SSF55961">
    <property type="entry name" value="Bet v1-like"/>
    <property type="match status" value="1"/>
</dbReference>